<proteinExistence type="predicted"/>
<organism evidence="1 2">
    <name type="scientific">Nocardia pulmonis</name>
    <dbReference type="NCBI Taxonomy" id="2951408"/>
    <lineage>
        <taxon>Bacteria</taxon>
        <taxon>Bacillati</taxon>
        <taxon>Actinomycetota</taxon>
        <taxon>Actinomycetes</taxon>
        <taxon>Mycobacteriales</taxon>
        <taxon>Nocardiaceae</taxon>
        <taxon>Nocardia</taxon>
    </lineage>
</organism>
<keyword evidence="2" id="KW-1185">Reference proteome</keyword>
<comment type="caution">
    <text evidence="1">The sequence shown here is derived from an EMBL/GenBank/DDBJ whole genome shotgun (WGS) entry which is preliminary data.</text>
</comment>
<dbReference type="AlphaFoldDB" id="A0A9X2E3N1"/>
<evidence type="ECO:0000313" key="1">
    <source>
        <dbReference type="EMBL" id="MCM6773609.1"/>
    </source>
</evidence>
<dbReference type="Proteomes" id="UP001139157">
    <property type="component" value="Unassembled WGS sequence"/>
</dbReference>
<name>A0A9X2E3N1_9NOCA</name>
<accession>A0A9X2E3N1</accession>
<evidence type="ECO:0000313" key="2">
    <source>
        <dbReference type="Proteomes" id="UP001139157"/>
    </source>
</evidence>
<dbReference type="EMBL" id="JAMRXG010000003">
    <property type="protein sequence ID" value="MCM6773609.1"/>
    <property type="molecule type" value="Genomic_DNA"/>
</dbReference>
<reference evidence="1" key="1">
    <citation type="submission" date="2022-06" db="EMBL/GenBank/DDBJ databases">
        <title>Novel species in genus nocardia.</title>
        <authorList>
            <person name="Li F."/>
        </authorList>
    </citation>
    <scope>NUCLEOTIDE SEQUENCE</scope>
    <source>
        <strain evidence="1">CDC141</strain>
    </source>
</reference>
<dbReference type="RefSeq" id="WP_251910674.1">
    <property type="nucleotide sequence ID" value="NZ_JAMRXG010000003.1"/>
</dbReference>
<protein>
    <submittedName>
        <fullName evidence="1">Uncharacterized protein</fullName>
    </submittedName>
</protein>
<gene>
    <name evidence="1" type="ORF">NDR86_09010</name>
</gene>
<sequence length="345" mass="36801">MTKTDHTSTFAIDANGNVVGKLQGGAIDSARIVSWNRGFTFAAADSVMTVGPSGRTMLANNEAAVEGIAHDYASGRSLVWFNTGPGGGTASQYRHDYVLTFPDTAPLPGSVPGIMLSAAHCGERAFGVVAAFDDLTSDQPMIKHRLFELPLAGGEPVLRGEWEWPNMFRSESRTAACSADGSALFNLYGSVDARRDRAGALGLELVRLDTGTGARTQSHVDMAGHSAWSRPNTLTRIGDRLYWINGDDGAVLSLPLDQPSEVRKEWDLGAKGFGHQATVTGTTVAHIDFHHTPSYAEYDLITGRRIRGPIELPWLKPIIGAQAESGKTTYAVAGVACLPAPSPRP</sequence>